<organism evidence="1 2">
    <name type="scientific">Leviviridae sp</name>
    <dbReference type="NCBI Taxonomy" id="2027243"/>
    <lineage>
        <taxon>Viruses</taxon>
        <taxon>Riboviria</taxon>
        <taxon>Orthornavirae</taxon>
        <taxon>Lenarviricota</taxon>
        <taxon>Leviviricetes</taxon>
        <taxon>Norzivirales</taxon>
        <taxon>Fiersviridae</taxon>
    </lineage>
</organism>
<accession>A0ABY3SSI4</accession>
<name>A0ABY3SSI4_9VIRU</name>
<sequence length="398" mass="43992">MTSHIPCPYSGLLTMAIQVSRTRTRWDPSFTGTFYRVLDGVVINDDTRTAWSRGVCEDMLGKYDAAGRIVDHPLTITHLKKGGIEPLSGSFVNDLVNAKYVSYPTTHAYNVDPAHLAIPEIPSVNADAIKVLALTNPGRNGPGSWGETLGDIGELPGLLRNVGGNLFRRWADGHLTWNWAILPIIRDIERLKNFQRDVERRLRELESLRKKGGLHRRINLGSYSAVSGPSGLTAFETGYAKVYGVTTRTTHVRRWGTVRWNFPSGYSLPPVPPDELRRWAAQRVLGLNPDLGLIWELIPWSFLVDWWRDIGSWLAAQNNDLPAVASPVCIMTHTRTTYSMQVTTRSSWIRGGGGMIVKETKQRDIVAGLPAVLSSQGPGLGSGQLTSLGALLTKYATK</sequence>
<proteinExistence type="predicted"/>
<dbReference type="Proteomes" id="UP001059147">
    <property type="component" value="Segment"/>
</dbReference>
<dbReference type="EMBL" id="MZ679686">
    <property type="protein sequence ID" value="UJQ85501.1"/>
    <property type="molecule type" value="Genomic_RNA"/>
</dbReference>
<protein>
    <submittedName>
        <fullName evidence="1">Maturation protein</fullName>
    </submittedName>
</protein>
<evidence type="ECO:0000313" key="2">
    <source>
        <dbReference type="Proteomes" id="UP001059147"/>
    </source>
</evidence>
<keyword evidence="2" id="KW-1185">Reference proteome</keyword>
<evidence type="ECO:0000313" key="1">
    <source>
        <dbReference type="EMBL" id="UJQ85501.1"/>
    </source>
</evidence>
<reference evidence="1 2" key="1">
    <citation type="journal article" date="2022" name="Nat. Microbiol.">
        <title>RNA viromes from terrestrial sites across China expand environmental viral diversity.</title>
        <authorList>
            <person name="Chiapello M."/>
            <person name="Rodriguez-Romero J."/>
            <person name="Ayllon M.A."/>
            <person name="Turina M."/>
        </authorList>
    </citation>
    <scope>NUCLEOTIDE SEQUENCE [LARGE SCALE GENOMIC DNA]</scope>
    <source>
        <strain evidence="1">251-k141_35394</strain>
    </source>
</reference>